<keyword evidence="1" id="KW-1133">Transmembrane helix</keyword>
<evidence type="ECO:0000256" key="1">
    <source>
        <dbReference type="SAM" id="Phobius"/>
    </source>
</evidence>
<dbReference type="KEGG" id="ctb:CTL0479"/>
<proteinExistence type="predicted"/>
<feature type="transmembrane region" description="Helical" evidence="1">
    <location>
        <begin position="36"/>
        <end position="55"/>
    </location>
</feature>
<dbReference type="EMBL" id="AM884176">
    <property type="protein sequence ID" value="CAP03919.1"/>
    <property type="molecule type" value="Genomic_DNA"/>
</dbReference>
<dbReference type="HOGENOM" id="CLU_1902952_0_0_0"/>
<evidence type="ECO:0000313" key="2">
    <source>
        <dbReference type="EMBL" id="CAP03919.1"/>
    </source>
</evidence>
<feature type="transmembrane region" description="Helical" evidence="1">
    <location>
        <begin position="61"/>
        <end position="87"/>
    </location>
</feature>
<name>A0A0H3MD78_CHLT2</name>
<keyword evidence="1" id="KW-0472">Membrane</keyword>
<gene>
    <name evidence="2" type="ordered locus">CTL0479</name>
</gene>
<reference evidence="2" key="1">
    <citation type="journal article" date="2008" name="Genome Res.">
        <title>Chlamydia trachomatis: genome sequence analysis of lymphogranuloma venereum isolates.</title>
        <authorList>
            <person name="Thomson N.R."/>
            <person name="Holden M.T."/>
            <person name="Carder C."/>
            <person name="Lennard N."/>
            <person name="Lockey S.J."/>
            <person name="Marsh P."/>
            <person name="Skipp P."/>
            <person name="O'Connor C.D."/>
            <person name="Goodhead I."/>
            <person name="Norbertzcak H."/>
            <person name="Harris B."/>
            <person name="Ormond D."/>
            <person name="Rance R."/>
            <person name="Quail M.A."/>
            <person name="Parkhill J."/>
            <person name="Stephens R.S."/>
            <person name="Clarke I.N."/>
        </authorList>
    </citation>
    <scope>NUCLEOTIDE SEQUENCE [LARGE SCALE GENOMIC DNA]</scope>
    <source>
        <strain evidence="2">434/Bu</strain>
        <strain evidence="3">434/Bu / ATCC VR-902B</strain>
    </source>
</reference>
<dbReference type="AlphaFoldDB" id="A0A0H3MD78"/>
<sequence>MSYLFCSSCAPTLESPAELCLYKTHIYCKRRGNIEFAVSLGIFAILSCVALLCLLCRGSSLVFAGLGIGAIMIGSVALGVGLTFLYWSCSRGLQNRIRTNILASSDSSSLSSSKSDFSLEFELNEADVTISVS</sequence>
<protein>
    <submittedName>
        <fullName evidence="2">Candidate inclusion membrane protein</fullName>
    </submittedName>
</protein>
<dbReference type="RefSeq" id="WP_009873655.1">
    <property type="nucleotide sequence ID" value="NC_010287.1"/>
</dbReference>
<accession>A0A0H3MD78</accession>
<dbReference type="Proteomes" id="UP001154402">
    <property type="component" value="Chromosome"/>
</dbReference>
<keyword evidence="1" id="KW-0812">Transmembrane</keyword>
<dbReference type="PATRIC" id="fig|471472.4.peg.515"/>
<evidence type="ECO:0000313" key="3">
    <source>
        <dbReference type="Proteomes" id="UP000000795"/>
    </source>
</evidence>
<organism evidence="2">
    <name type="scientific">Chlamydia trachomatis serovar L2 (strain ATCC VR-902B / DSM 19102 / 434/Bu)</name>
    <dbReference type="NCBI Taxonomy" id="471472"/>
    <lineage>
        <taxon>Bacteria</taxon>
        <taxon>Pseudomonadati</taxon>
        <taxon>Chlamydiota</taxon>
        <taxon>Chlamydiia</taxon>
        <taxon>Chlamydiales</taxon>
        <taxon>Chlamydiaceae</taxon>
        <taxon>Chlamydia/Chlamydophila group</taxon>
        <taxon>Chlamydia</taxon>
    </lineage>
</organism>